<dbReference type="HOGENOM" id="CLU_016396_0_0_1"/>
<dbReference type="Pfam" id="PF02037">
    <property type="entry name" value="SAP"/>
    <property type="match status" value="1"/>
</dbReference>
<name>A0A072PKS6_9EURO</name>
<feature type="domain" description="SAP" evidence="2">
    <location>
        <begin position="6"/>
        <end position="39"/>
    </location>
</feature>
<feature type="region of interest" description="Disordered" evidence="1">
    <location>
        <begin position="43"/>
        <end position="176"/>
    </location>
</feature>
<dbReference type="InterPro" id="IPR036361">
    <property type="entry name" value="SAP_dom_sf"/>
</dbReference>
<organism evidence="3 4">
    <name type="scientific">Exophiala aquamarina CBS 119918</name>
    <dbReference type="NCBI Taxonomy" id="1182545"/>
    <lineage>
        <taxon>Eukaryota</taxon>
        <taxon>Fungi</taxon>
        <taxon>Dikarya</taxon>
        <taxon>Ascomycota</taxon>
        <taxon>Pezizomycotina</taxon>
        <taxon>Eurotiomycetes</taxon>
        <taxon>Chaetothyriomycetidae</taxon>
        <taxon>Chaetothyriales</taxon>
        <taxon>Herpotrichiellaceae</taxon>
        <taxon>Exophiala</taxon>
    </lineage>
</organism>
<dbReference type="EMBL" id="AMGV01000002">
    <property type="protein sequence ID" value="KEF60481.1"/>
    <property type="molecule type" value="Genomic_DNA"/>
</dbReference>
<dbReference type="OrthoDB" id="5348404at2759"/>
<feature type="region of interest" description="Disordered" evidence="1">
    <location>
        <begin position="240"/>
        <end position="365"/>
    </location>
</feature>
<dbReference type="PANTHER" id="PTHR47031:SF3">
    <property type="entry name" value="SAP DOMAIN-CONTAINING PROTEIN"/>
    <property type="match status" value="1"/>
</dbReference>
<dbReference type="VEuPathDB" id="FungiDB:A1O9_02042"/>
<evidence type="ECO:0000259" key="2">
    <source>
        <dbReference type="Pfam" id="PF02037"/>
    </source>
</evidence>
<sequence>MTDWGKSKVADLKEECKSRGIPLTGLKLKQQYIDKLQEYEGAQEIQNSNESENANVISPEETQPTTPKNETPDSQPSRDSETNKCTGESNVHADKSVSDQGPISSAVDETQDHGAQDQSAGYLGTDTQHVSAQEPMEGDKPVEQQKEEEDVQAEDAHSPTDTTPANGYPTDKKPLLILGSDQVQVDVESINAQSHEAPGHLNGAGSGVDIATLTEDQKRTSEVTSEQSQEALSTIRSKFALISSDTSTPTSSQTPEADLLDDRKNRRKRSLTPVPMAEEMARKKVRLSDAAEDATKEPVSSERFEAPAHGVQETQGGGTEGKTLDLSPQHSGNGDSSTAVRRNSVSPGVATIKIPPVSPPESRGLSEERDVPAALHPATCSLYIRNLKRPLHIPTLRSHIVSLAQAPDPITIFFLDSIRTHAFISFTSVAAASRVRTAMHDTRFPDEAMREPLFVDYIPDDKVQPWIDEETGGNSFGGRAGGKRFEVIYDAGRHGDVEAIFQEVDTRNPQPPLPRPSLTSRTSIDIGRPRLETRSQEVHPDRAALVSNPTQYDRPPPSRASAQSRPNNSGVGFKALDDLFPSTTTKPKLYFKPAPDDVVQDRMNMLRDLRVEYSEMGRSGDEGMKRYSFELYKTGREEWVDKGPEFGFGRKGQDRLTGFRGRGGGGYRGRGGDSWRGAR</sequence>
<feature type="region of interest" description="Disordered" evidence="1">
    <location>
        <begin position="643"/>
        <end position="679"/>
    </location>
</feature>
<feature type="compositionally biased region" description="Basic and acidic residues" evidence="1">
    <location>
        <begin position="527"/>
        <end position="542"/>
    </location>
</feature>
<dbReference type="STRING" id="1182545.A0A072PKS6"/>
<dbReference type="AlphaFoldDB" id="A0A072PKS6"/>
<dbReference type="InterPro" id="IPR035979">
    <property type="entry name" value="RBD_domain_sf"/>
</dbReference>
<dbReference type="Gene3D" id="1.10.720.30">
    <property type="entry name" value="SAP domain"/>
    <property type="match status" value="1"/>
</dbReference>
<reference evidence="3 4" key="1">
    <citation type="submission" date="2013-03" db="EMBL/GenBank/DDBJ databases">
        <title>The Genome Sequence of Exophiala aquamarina CBS 119918.</title>
        <authorList>
            <consortium name="The Broad Institute Genomics Platform"/>
            <person name="Cuomo C."/>
            <person name="de Hoog S."/>
            <person name="Gorbushina A."/>
            <person name="Walker B."/>
            <person name="Young S.K."/>
            <person name="Zeng Q."/>
            <person name="Gargeya S."/>
            <person name="Fitzgerald M."/>
            <person name="Haas B."/>
            <person name="Abouelleil A."/>
            <person name="Allen A.W."/>
            <person name="Alvarado L."/>
            <person name="Arachchi H.M."/>
            <person name="Berlin A.M."/>
            <person name="Chapman S.B."/>
            <person name="Gainer-Dewar J."/>
            <person name="Goldberg J."/>
            <person name="Griggs A."/>
            <person name="Gujja S."/>
            <person name="Hansen M."/>
            <person name="Howarth C."/>
            <person name="Imamovic A."/>
            <person name="Ireland A."/>
            <person name="Larimer J."/>
            <person name="McCowan C."/>
            <person name="Murphy C."/>
            <person name="Pearson M."/>
            <person name="Poon T.W."/>
            <person name="Priest M."/>
            <person name="Roberts A."/>
            <person name="Saif S."/>
            <person name="Shea T."/>
            <person name="Sisk P."/>
            <person name="Sykes S."/>
            <person name="Wortman J."/>
            <person name="Nusbaum C."/>
            <person name="Birren B."/>
        </authorList>
    </citation>
    <scope>NUCLEOTIDE SEQUENCE [LARGE SCALE GENOMIC DNA]</scope>
    <source>
        <strain evidence="3 4">CBS 119918</strain>
    </source>
</reference>
<evidence type="ECO:0000313" key="4">
    <source>
        <dbReference type="Proteomes" id="UP000027920"/>
    </source>
</evidence>
<feature type="region of interest" description="Disordered" evidence="1">
    <location>
        <begin position="503"/>
        <end position="578"/>
    </location>
</feature>
<dbReference type="PANTHER" id="PTHR47031">
    <property type="entry name" value="SAP DNA-BINDING DOMAIN-CONTAINING PROTEIN"/>
    <property type="match status" value="1"/>
</dbReference>
<accession>A0A072PKS6</accession>
<dbReference type="InterPro" id="IPR003034">
    <property type="entry name" value="SAP_dom"/>
</dbReference>
<dbReference type="Proteomes" id="UP000027920">
    <property type="component" value="Unassembled WGS sequence"/>
</dbReference>
<dbReference type="SUPFAM" id="SSF68906">
    <property type="entry name" value="SAP domain"/>
    <property type="match status" value="1"/>
</dbReference>
<feature type="compositionally biased region" description="Low complexity" evidence="1">
    <location>
        <begin position="243"/>
        <end position="255"/>
    </location>
</feature>
<feature type="compositionally biased region" description="Polar residues" evidence="1">
    <location>
        <begin position="326"/>
        <end position="346"/>
    </location>
</feature>
<dbReference type="InterPro" id="IPR034257">
    <property type="entry name" value="Acinus_RRM"/>
</dbReference>
<dbReference type="InterPro" id="IPR032552">
    <property type="entry name" value="RSB_motif"/>
</dbReference>
<protein>
    <recommendedName>
        <fullName evidence="2">SAP domain-containing protein</fullName>
    </recommendedName>
</protein>
<proteinExistence type="predicted"/>
<dbReference type="RefSeq" id="XP_013263071.1">
    <property type="nucleotide sequence ID" value="XM_013407617.1"/>
</dbReference>
<evidence type="ECO:0000256" key="1">
    <source>
        <dbReference type="SAM" id="MobiDB-lite"/>
    </source>
</evidence>
<dbReference type="SUPFAM" id="SSF54928">
    <property type="entry name" value="RNA-binding domain, RBD"/>
    <property type="match status" value="1"/>
</dbReference>
<feature type="compositionally biased region" description="Gly residues" evidence="1">
    <location>
        <begin position="660"/>
        <end position="679"/>
    </location>
</feature>
<gene>
    <name evidence="3" type="ORF">A1O9_02042</name>
</gene>
<keyword evidence="4" id="KW-1185">Reference proteome</keyword>
<comment type="caution">
    <text evidence="3">The sequence shown here is derived from an EMBL/GenBank/DDBJ whole genome shotgun (WGS) entry which is preliminary data.</text>
</comment>
<dbReference type="GeneID" id="25276987"/>
<feature type="compositionally biased region" description="Polar residues" evidence="1">
    <location>
        <begin position="44"/>
        <end position="75"/>
    </location>
</feature>
<evidence type="ECO:0000313" key="3">
    <source>
        <dbReference type="EMBL" id="KEF60481.1"/>
    </source>
</evidence>
<dbReference type="Pfam" id="PF16294">
    <property type="entry name" value="RSB_motif"/>
    <property type="match status" value="1"/>
</dbReference>
<dbReference type="CDD" id="cd12432">
    <property type="entry name" value="RRM_ACINU"/>
    <property type="match status" value="1"/>
</dbReference>
<dbReference type="GO" id="GO:0003676">
    <property type="term" value="F:nucleic acid binding"/>
    <property type="evidence" value="ECO:0007669"/>
    <property type="project" value="InterPro"/>
</dbReference>
<feature type="compositionally biased region" description="Basic and acidic residues" evidence="1">
    <location>
        <begin position="279"/>
        <end position="306"/>
    </location>
</feature>